<evidence type="ECO:0000256" key="5">
    <source>
        <dbReference type="SAM" id="Phobius"/>
    </source>
</evidence>
<evidence type="ECO:0000313" key="8">
    <source>
        <dbReference type="Proteomes" id="UP000262073"/>
    </source>
</evidence>
<dbReference type="RefSeq" id="WP_108566508.1">
    <property type="nucleotide sequence ID" value="NZ_CP031769.1"/>
</dbReference>
<feature type="transmembrane region" description="Helical" evidence="5">
    <location>
        <begin position="179"/>
        <end position="201"/>
    </location>
</feature>
<dbReference type="AlphaFoldDB" id="A0A346NK34"/>
<dbReference type="KEGG" id="salm:D0Y50_05565"/>
<dbReference type="InterPro" id="IPR006977">
    <property type="entry name" value="Yip1_dom"/>
</dbReference>
<dbReference type="GO" id="GO:0016020">
    <property type="term" value="C:membrane"/>
    <property type="evidence" value="ECO:0007669"/>
    <property type="project" value="UniProtKB-SubCell"/>
</dbReference>
<feature type="transmembrane region" description="Helical" evidence="5">
    <location>
        <begin position="130"/>
        <end position="152"/>
    </location>
</feature>
<proteinExistence type="predicted"/>
<evidence type="ECO:0000256" key="2">
    <source>
        <dbReference type="ARBA" id="ARBA00022692"/>
    </source>
</evidence>
<evidence type="ECO:0000256" key="3">
    <source>
        <dbReference type="ARBA" id="ARBA00022989"/>
    </source>
</evidence>
<name>A0A346NK34_9ALTE</name>
<evidence type="ECO:0000256" key="1">
    <source>
        <dbReference type="ARBA" id="ARBA00004141"/>
    </source>
</evidence>
<protein>
    <submittedName>
        <fullName evidence="7">DUF1282 domain-containing protein</fullName>
    </submittedName>
</protein>
<evidence type="ECO:0000259" key="6">
    <source>
        <dbReference type="Pfam" id="PF04893"/>
    </source>
</evidence>
<dbReference type="Pfam" id="PF04893">
    <property type="entry name" value="Yip1"/>
    <property type="match status" value="1"/>
</dbReference>
<dbReference type="Proteomes" id="UP000262073">
    <property type="component" value="Chromosome"/>
</dbReference>
<feature type="domain" description="Yip1" evidence="6">
    <location>
        <begin position="13"/>
        <end position="230"/>
    </location>
</feature>
<comment type="subcellular location">
    <subcellularLocation>
        <location evidence="1">Membrane</location>
        <topology evidence="1">Multi-pass membrane protein</topology>
    </subcellularLocation>
</comment>
<feature type="transmembrane region" description="Helical" evidence="5">
    <location>
        <begin position="87"/>
        <end position="110"/>
    </location>
</feature>
<evidence type="ECO:0000313" key="7">
    <source>
        <dbReference type="EMBL" id="AXR05891.1"/>
    </source>
</evidence>
<gene>
    <name evidence="7" type="ORF">D0Y50_05565</name>
</gene>
<feature type="transmembrane region" description="Helical" evidence="5">
    <location>
        <begin position="213"/>
        <end position="233"/>
    </location>
</feature>
<reference evidence="7 8" key="1">
    <citation type="submission" date="2018-08" db="EMBL/GenBank/DDBJ databases">
        <title>Salinimonas sediminis sp. nov., a piezophilic bacterium isolated from a deep-sea sediment sample from the New Britain Trench.</title>
        <authorList>
            <person name="Cao J."/>
        </authorList>
    </citation>
    <scope>NUCLEOTIDE SEQUENCE [LARGE SCALE GENOMIC DNA]</scope>
    <source>
        <strain evidence="7 8">N102</strain>
    </source>
</reference>
<dbReference type="EMBL" id="CP031769">
    <property type="protein sequence ID" value="AXR05891.1"/>
    <property type="molecule type" value="Genomic_DNA"/>
</dbReference>
<feature type="transmembrane region" description="Helical" evidence="5">
    <location>
        <begin position="31"/>
        <end position="51"/>
    </location>
</feature>
<keyword evidence="3 5" id="KW-1133">Transmembrane helix</keyword>
<evidence type="ECO:0000256" key="4">
    <source>
        <dbReference type="ARBA" id="ARBA00023136"/>
    </source>
</evidence>
<keyword evidence="8" id="KW-1185">Reference proteome</keyword>
<organism evidence="7 8">
    <name type="scientific">Salinimonas sediminis</name>
    <dbReference type="NCBI Taxonomy" id="2303538"/>
    <lineage>
        <taxon>Bacteria</taxon>
        <taxon>Pseudomonadati</taxon>
        <taxon>Pseudomonadota</taxon>
        <taxon>Gammaproteobacteria</taxon>
        <taxon>Alteromonadales</taxon>
        <taxon>Alteromonadaceae</taxon>
        <taxon>Alteromonas/Salinimonas group</taxon>
        <taxon>Salinimonas</taxon>
    </lineage>
</organism>
<dbReference type="OrthoDB" id="6272224at2"/>
<keyword evidence="2 5" id="KW-0812">Transmembrane</keyword>
<sequence length="234" mass="26028">MHTVANPIQACNEVFFRPNGVFYTLTNKNNWSWVPFILVVLATTLPGYLYFSSVDFSWYVDLLTAGLGDVSPAEIDQFRQNQQREMYVIMSLVGPLIGLPIFQLLVALYLHLATKADEQNVQGYTDWYGFTWWTSMPLLLSSLVSAILIALASSAQISPNIMQPLSLAYLLDVSPASDWISIAGSVSLITIWTIYLTTVGITQWTSYSAKKALIIAAAPYIIIYGVWSLINILG</sequence>
<keyword evidence="4 5" id="KW-0472">Membrane</keyword>
<accession>A0A346NK34</accession>